<comment type="caution">
    <text evidence="2">The sequence shown here is derived from an EMBL/GenBank/DDBJ whole genome shotgun (WGS) entry which is preliminary data.</text>
</comment>
<accession>A0ABX1E931</accession>
<evidence type="ECO:0000313" key="2">
    <source>
        <dbReference type="EMBL" id="NKC32277.1"/>
    </source>
</evidence>
<sequence>MGGDPKRGDGARRGAAGRRPGGRLTAVPKEVRYIVFSAEEVQVALAEGLAAADPGWARANPRVRLDMATAPSGEVVARLVPPAPRPGRRRDWTFQATDILPLLLQACRRHRIPLPLRGQKRLEMLGSGLCLTVTLGDMPVEPEMLPQLVRYQDPALTPLLARKPRLARGG</sequence>
<evidence type="ECO:0000313" key="3">
    <source>
        <dbReference type="Proteomes" id="UP000787635"/>
    </source>
</evidence>
<reference evidence="2 3" key="1">
    <citation type="submission" date="2020-03" db="EMBL/GenBank/DDBJ databases">
        <title>Roseomonas selenitidurans sp. nov. isolated from urban soil.</title>
        <authorList>
            <person name="Liu H."/>
        </authorList>
    </citation>
    <scope>NUCLEOTIDE SEQUENCE [LARGE SCALE GENOMIC DNA]</scope>
    <source>
        <strain evidence="2 3">BU-1</strain>
    </source>
</reference>
<feature type="region of interest" description="Disordered" evidence="1">
    <location>
        <begin position="1"/>
        <end position="23"/>
    </location>
</feature>
<organism evidence="2 3">
    <name type="scientific">Falsiroseomonas selenitidurans</name>
    <dbReference type="NCBI Taxonomy" id="2716335"/>
    <lineage>
        <taxon>Bacteria</taxon>
        <taxon>Pseudomonadati</taxon>
        <taxon>Pseudomonadota</taxon>
        <taxon>Alphaproteobacteria</taxon>
        <taxon>Acetobacterales</taxon>
        <taxon>Roseomonadaceae</taxon>
        <taxon>Falsiroseomonas</taxon>
    </lineage>
</organism>
<dbReference type="RefSeq" id="WP_209318584.1">
    <property type="nucleotide sequence ID" value="NZ_JAAVNE010000024.1"/>
</dbReference>
<proteinExistence type="predicted"/>
<name>A0ABX1E931_9PROT</name>
<dbReference type="Proteomes" id="UP000787635">
    <property type="component" value="Unassembled WGS sequence"/>
</dbReference>
<evidence type="ECO:0000256" key="1">
    <source>
        <dbReference type="SAM" id="MobiDB-lite"/>
    </source>
</evidence>
<dbReference type="EMBL" id="JAAVNE010000024">
    <property type="protein sequence ID" value="NKC32277.1"/>
    <property type="molecule type" value="Genomic_DNA"/>
</dbReference>
<feature type="compositionally biased region" description="Basic and acidic residues" evidence="1">
    <location>
        <begin position="1"/>
        <end position="12"/>
    </location>
</feature>
<protein>
    <submittedName>
        <fullName evidence="2">Uncharacterized protein</fullName>
    </submittedName>
</protein>
<keyword evidence="3" id="KW-1185">Reference proteome</keyword>
<gene>
    <name evidence="2" type="ORF">HEQ75_15550</name>
</gene>